<organism evidence="3 4">
    <name type="scientific">Deinococcus soli</name>
    <name type="common">ex Cha et al. 2016</name>
    <dbReference type="NCBI Taxonomy" id="1309411"/>
    <lineage>
        <taxon>Bacteria</taxon>
        <taxon>Thermotogati</taxon>
        <taxon>Deinococcota</taxon>
        <taxon>Deinococci</taxon>
        <taxon>Deinococcales</taxon>
        <taxon>Deinococcaceae</taxon>
        <taxon>Deinococcus</taxon>
    </lineage>
</organism>
<evidence type="ECO:0000313" key="4">
    <source>
        <dbReference type="Proteomes" id="UP001185331"/>
    </source>
</evidence>
<keyword evidence="2" id="KW-0472">Membrane</keyword>
<keyword evidence="2" id="KW-0812">Transmembrane</keyword>
<feature type="transmembrane region" description="Helical" evidence="2">
    <location>
        <begin position="207"/>
        <end position="230"/>
    </location>
</feature>
<proteinExistence type="predicted"/>
<dbReference type="Proteomes" id="UP001185331">
    <property type="component" value="Unassembled WGS sequence"/>
</dbReference>
<feature type="transmembrane region" description="Helical" evidence="2">
    <location>
        <begin position="180"/>
        <end position="201"/>
    </location>
</feature>
<dbReference type="AlphaFoldDB" id="A0AAE3XBX6"/>
<gene>
    <name evidence="3" type="ORF">J2Y00_001677</name>
</gene>
<reference evidence="3" key="1">
    <citation type="submission" date="2023-07" db="EMBL/GenBank/DDBJ databases">
        <title>Sorghum-associated microbial communities from plants grown in Nebraska, USA.</title>
        <authorList>
            <person name="Schachtman D."/>
        </authorList>
    </citation>
    <scope>NUCLEOTIDE SEQUENCE</scope>
    <source>
        <strain evidence="3">BE330</strain>
    </source>
</reference>
<evidence type="ECO:0000256" key="1">
    <source>
        <dbReference type="SAM" id="MobiDB-lite"/>
    </source>
</evidence>
<feature type="region of interest" description="Disordered" evidence="1">
    <location>
        <begin position="1"/>
        <end position="54"/>
    </location>
</feature>
<dbReference type="RefSeq" id="WP_309854141.1">
    <property type="nucleotide sequence ID" value="NZ_JAVDQJ010000004.1"/>
</dbReference>
<accession>A0AAE3XBX6</accession>
<feature type="transmembrane region" description="Helical" evidence="2">
    <location>
        <begin position="242"/>
        <end position="260"/>
    </location>
</feature>
<comment type="caution">
    <text evidence="3">The sequence shown here is derived from an EMBL/GenBank/DDBJ whole genome shotgun (WGS) entry which is preliminary data.</text>
</comment>
<protein>
    <submittedName>
        <fullName evidence="3">Uncharacterized protein</fullName>
    </submittedName>
</protein>
<name>A0AAE3XBX6_9DEIO</name>
<feature type="transmembrane region" description="Helical" evidence="2">
    <location>
        <begin position="146"/>
        <end position="168"/>
    </location>
</feature>
<evidence type="ECO:0000313" key="3">
    <source>
        <dbReference type="EMBL" id="MDR6218114.1"/>
    </source>
</evidence>
<feature type="transmembrane region" description="Helical" evidence="2">
    <location>
        <begin position="108"/>
        <end position="126"/>
    </location>
</feature>
<feature type="compositionally biased region" description="Pro residues" evidence="1">
    <location>
        <begin position="22"/>
        <end position="47"/>
    </location>
</feature>
<sequence length="262" mass="26811">MTVRNRPEPRATPAARTRRPAAPAPRPPAAPAPPPRVTTPAATPPARPFRRRPPPLRTALSLSCGALPLLLAATPDATWSAGALAVTAASAGLLAFKARYRRSGALRATWYATCVSVLLAAVYWQVTRAGSALHLPVLSSGAGLDHTLLPGWLVASIGVAWACANVAWHASGPHLKGSHVSSALGGLLSLYAASAAASALHGAPTSWVAGVAGGAACLIGMVLLDARRLLPKTAHPVLRRAAWLAVLTGLSVTLFGPLTLPV</sequence>
<dbReference type="EMBL" id="JAVDQK010000004">
    <property type="protein sequence ID" value="MDR6218114.1"/>
    <property type="molecule type" value="Genomic_DNA"/>
</dbReference>
<evidence type="ECO:0000256" key="2">
    <source>
        <dbReference type="SAM" id="Phobius"/>
    </source>
</evidence>
<keyword evidence="2" id="KW-1133">Transmembrane helix</keyword>